<dbReference type="Proteomes" id="UP000269044">
    <property type="component" value="Unassembled WGS sequence"/>
</dbReference>
<protein>
    <submittedName>
        <fullName evidence="1">Uncharacterized protein</fullName>
    </submittedName>
</protein>
<reference evidence="1 2" key="1">
    <citation type="submission" date="2018-08" db="EMBL/GenBank/DDBJ databases">
        <title>Recombination of ecologically and evolutionarily significant loci maintains genetic cohesion in the Pseudomonas syringae species complex.</title>
        <authorList>
            <person name="Dillon M."/>
            <person name="Thakur S."/>
            <person name="Almeida R.N.D."/>
            <person name="Weir B.S."/>
            <person name="Guttman D.S."/>
        </authorList>
    </citation>
    <scope>NUCLEOTIDE SEQUENCE [LARGE SCALE GENOMIC DNA]</scope>
    <source>
        <strain evidence="1 2">ICMP 13052</strain>
    </source>
</reference>
<accession>A0A3M4JY62</accession>
<comment type="caution">
    <text evidence="1">The sequence shown here is derived from an EMBL/GenBank/DDBJ whole genome shotgun (WGS) entry which is preliminary data.</text>
</comment>
<dbReference type="AlphaFoldDB" id="A0A3M4JY62"/>
<gene>
    <name evidence="1" type="ORF">ALQ08_05072</name>
</gene>
<name>A0A3M4JY62_9PSED</name>
<dbReference type="EMBL" id="RBRA01000216">
    <property type="protein sequence ID" value="RMQ21784.1"/>
    <property type="molecule type" value="Genomic_DNA"/>
</dbReference>
<sequence>MAGDGLGGALVVQKHIARNAGQTDALRLGGGHGFCAGAAVDEKQMAPLQFGHQPGHGDRLGGHAAAHVVIDTGGIRHFQQRGIQTAFQFRQGQFGVPGVRTGRGVHWHVQNHRFTGAVSLAGKLGGVWRVRHDRQRDRAWERQGTAVAHRVLTQIVDDQGEVGFRRFFSVIDRRCMRSASDRECQQKRAENAHPSVTAGDTQPLQQAKRLAELEVVILRTRLGRCTAFDGRFVGAAIAVAQVTHQVGFLVVLAICFAGDLGPTYHDVRVDTLRLNRATVRRVIQRRGDLQCAIVVQRQNGLHRAFAEGIGTHQDAAFLVLQGTGDDFRRRGAAAVDQHHQWHAFAGVCRVGRKA</sequence>
<evidence type="ECO:0000313" key="2">
    <source>
        <dbReference type="Proteomes" id="UP000269044"/>
    </source>
</evidence>
<organism evidence="1 2">
    <name type="scientific">Pseudomonas syringae pv. delphinii</name>
    <dbReference type="NCBI Taxonomy" id="192088"/>
    <lineage>
        <taxon>Bacteria</taxon>
        <taxon>Pseudomonadati</taxon>
        <taxon>Pseudomonadota</taxon>
        <taxon>Gammaproteobacteria</taxon>
        <taxon>Pseudomonadales</taxon>
        <taxon>Pseudomonadaceae</taxon>
        <taxon>Pseudomonas</taxon>
    </lineage>
</organism>
<proteinExistence type="predicted"/>
<evidence type="ECO:0000313" key="1">
    <source>
        <dbReference type="EMBL" id="RMQ21784.1"/>
    </source>
</evidence>